<gene>
    <name evidence="1" type="ORF">Acr_26g0004250</name>
</gene>
<accession>A0A7J0H2B6</accession>
<reference evidence="1 2" key="1">
    <citation type="submission" date="2019-07" db="EMBL/GenBank/DDBJ databases">
        <title>De Novo Assembly of kiwifruit Actinidia rufa.</title>
        <authorList>
            <person name="Sugita-Konishi S."/>
            <person name="Sato K."/>
            <person name="Mori E."/>
            <person name="Abe Y."/>
            <person name="Kisaki G."/>
            <person name="Hamano K."/>
            <person name="Suezawa K."/>
            <person name="Otani M."/>
            <person name="Fukuda T."/>
            <person name="Manabe T."/>
            <person name="Gomi K."/>
            <person name="Tabuchi M."/>
            <person name="Akimitsu K."/>
            <person name="Kataoka I."/>
        </authorList>
    </citation>
    <scope>NUCLEOTIDE SEQUENCE [LARGE SCALE GENOMIC DNA]</scope>
    <source>
        <strain evidence="2">cv. Fuchu</strain>
    </source>
</reference>
<dbReference type="OrthoDB" id="1847777at2759"/>
<protein>
    <submittedName>
        <fullName evidence="1">Uncharacterized protein</fullName>
    </submittedName>
</protein>
<name>A0A7J0H2B6_9ERIC</name>
<dbReference type="Proteomes" id="UP000585474">
    <property type="component" value="Unassembled WGS sequence"/>
</dbReference>
<comment type="caution">
    <text evidence="1">The sequence shown here is derived from an EMBL/GenBank/DDBJ whole genome shotgun (WGS) entry which is preliminary data.</text>
</comment>
<evidence type="ECO:0000313" key="1">
    <source>
        <dbReference type="EMBL" id="GFZ17155.1"/>
    </source>
</evidence>
<dbReference type="PANTHER" id="PTHR36019">
    <property type="entry name" value="PLANT/PROTEIN"/>
    <property type="match status" value="1"/>
</dbReference>
<keyword evidence="2" id="KW-1185">Reference proteome</keyword>
<dbReference type="PANTHER" id="PTHR36019:SF3">
    <property type="entry name" value="PLANT_PROTEIN"/>
    <property type="match status" value="1"/>
</dbReference>
<dbReference type="AlphaFoldDB" id="A0A7J0H2B6"/>
<sequence length="109" mass="12624">MSLNCLNCQGMRRIDSDKELIEKRGGVDKPCFVLGLSKVDRSRSGNLVPRPYEKIRNELKEKLVRAGHHRLHSISGLSGYEDGSRLVRSCGIRRDWSFEDLRKNERIKR</sequence>
<dbReference type="EMBL" id="BJWL01000026">
    <property type="protein sequence ID" value="GFZ17155.1"/>
    <property type="molecule type" value="Genomic_DNA"/>
</dbReference>
<proteinExistence type="predicted"/>
<organism evidence="1 2">
    <name type="scientific">Actinidia rufa</name>
    <dbReference type="NCBI Taxonomy" id="165716"/>
    <lineage>
        <taxon>Eukaryota</taxon>
        <taxon>Viridiplantae</taxon>
        <taxon>Streptophyta</taxon>
        <taxon>Embryophyta</taxon>
        <taxon>Tracheophyta</taxon>
        <taxon>Spermatophyta</taxon>
        <taxon>Magnoliopsida</taxon>
        <taxon>eudicotyledons</taxon>
        <taxon>Gunneridae</taxon>
        <taxon>Pentapetalae</taxon>
        <taxon>asterids</taxon>
        <taxon>Ericales</taxon>
        <taxon>Actinidiaceae</taxon>
        <taxon>Actinidia</taxon>
    </lineage>
</organism>
<evidence type="ECO:0000313" key="2">
    <source>
        <dbReference type="Proteomes" id="UP000585474"/>
    </source>
</evidence>